<evidence type="ECO:0000313" key="2">
    <source>
        <dbReference type="EMBL" id="ACR11708.1"/>
    </source>
</evidence>
<feature type="signal peptide" evidence="1">
    <location>
        <begin position="1"/>
        <end position="32"/>
    </location>
</feature>
<dbReference type="STRING" id="377629.TERTU_2777"/>
<evidence type="ECO:0000313" key="3">
    <source>
        <dbReference type="Proteomes" id="UP000009080"/>
    </source>
</evidence>
<dbReference type="KEGG" id="ttu:TERTU_2777"/>
<name>C5BMM4_TERTT</name>
<accession>C5BMM4</accession>
<keyword evidence="1" id="KW-0732">Signal</keyword>
<dbReference type="AlphaFoldDB" id="C5BMM4"/>
<dbReference type="Pfam" id="PF09982">
    <property type="entry name" value="LpxR"/>
    <property type="match status" value="1"/>
</dbReference>
<dbReference type="InterPro" id="IPR018707">
    <property type="entry name" value="LpxR"/>
</dbReference>
<dbReference type="eggNOG" id="COG3528">
    <property type="taxonomic scope" value="Bacteria"/>
</dbReference>
<dbReference type="EMBL" id="CP001614">
    <property type="protein sequence ID" value="ACR11708.1"/>
    <property type="molecule type" value="Genomic_DNA"/>
</dbReference>
<dbReference type="InterPro" id="IPR037107">
    <property type="entry name" value="Put_OMP_sf"/>
</dbReference>
<keyword evidence="3" id="KW-1185">Reference proteome</keyword>
<dbReference type="Proteomes" id="UP000009080">
    <property type="component" value="Chromosome"/>
</dbReference>
<sequence>MTVSISNKALGIKRTLTSFGVLLMLATWVSHAAATNAVTPPEEQSARLNAADGRLLSERGRWYLSFDNDLFAPKNRDQDYTYGINFAYTSDSIGRYPLPALLSQLDDSLGLEGARRAKTLEFGLYGFTPANVESSEADQDDRPYASLVYVSTSSESMDWENQVVLRSQLTLGMLGLDLVGNVQNLTHRATNGTEAGGWSHQISDGGEPTFRYSLARQQLVETGLLHTELKHTLAASVGYLTEVSWSLGVRTGNISTTWHSFKPEVKNYAESLASQKSKTPENYFWAGISVKARAYNAFLQGQFRESDVVYTYDELRPFVLEAWAGYTHEFASGYHINYGLRGHTSEIREGKGDRNVIWGGIMVGKSLI</sequence>
<dbReference type="OrthoDB" id="9776275at2"/>
<gene>
    <name evidence="2" type="ordered locus">TERTU_2777</name>
</gene>
<dbReference type="RefSeq" id="WP_015817819.1">
    <property type="nucleotide sequence ID" value="NC_012997.1"/>
</dbReference>
<dbReference type="Gene3D" id="2.40.128.140">
    <property type="entry name" value="Outer membrane protein"/>
    <property type="match status" value="1"/>
</dbReference>
<evidence type="ECO:0008006" key="4">
    <source>
        <dbReference type="Google" id="ProtNLM"/>
    </source>
</evidence>
<dbReference type="HOGENOM" id="CLU_053290_0_0_6"/>
<organism evidence="2 3">
    <name type="scientific">Teredinibacter turnerae (strain ATCC 39867 / T7901)</name>
    <dbReference type="NCBI Taxonomy" id="377629"/>
    <lineage>
        <taxon>Bacteria</taxon>
        <taxon>Pseudomonadati</taxon>
        <taxon>Pseudomonadota</taxon>
        <taxon>Gammaproteobacteria</taxon>
        <taxon>Cellvibrionales</taxon>
        <taxon>Cellvibrionaceae</taxon>
        <taxon>Teredinibacter</taxon>
    </lineage>
</organism>
<feature type="chain" id="PRO_5002947041" description="Lipid A deacylase LpxR family protein" evidence="1">
    <location>
        <begin position="33"/>
        <end position="368"/>
    </location>
</feature>
<evidence type="ECO:0000256" key="1">
    <source>
        <dbReference type="SAM" id="SignalP"/>
    </source>
</evidence>
<reference evidence="2 3" key="1">
    <citation type="journal article" date="2009" name="PLoS ONE">
        <title>The complete genome of Teredinibacter turnerae T7901: an intracellular endosymbiont of marine wood-boring bivalves (shipworms).</title>
        <authorList>
            <person name="Yang J.C."/>
            <person name="Madupu R."/>
            <person name="Durkin A.S."/>
            <person name="Ekborg N.A."/>
            <person name="Pedamallu C.S."/>
            <person name="Hostetler J.B."/>
            <person name="Radune D."/>
            <person name="Toms B.S."/>
            <person name="Henrissat B."/>
            <person name="Coutinho P.M."/>
            <person name="Schwarz S."/>
            <person name="Field L."/>
            <person name="Trindade-Silva A.E."/>
            <person name="Soares C.A.G."/>
            <person name="Elshahawi S."/>
            <person name="Hanora A."/>
            <person name="Schmidt E.W."/>
            <person name="Haygood M.G."/>
            <person name="Posfai J."/>
            <person name="Benner J."/>
            <person name="Madinger C."/>
            <person name="Nove J."/>
            <person name="Anton B."/>
            <person name="Chaudhary K."/>
            <person name="Foster J."/>
            <person name="Holman A."/>
            <person name="Kumar S."/>
            <person name="Lessard P.A."/>
            <person name="Luyten Y.A."/>
            <person name="Slatko B."/>
            <person name="Wood N."/>
            <person name="Wu B."/>
            <person name="Teplitski M."/>
            <person name="Mougous J.D."/>
            <person name="Ward N."/>
            <person name="Eisen J.A."/>
            <person name="Badger J.H."/>
            <person name="Distel D.L."/>
        </authorList>
    </citation>
    <scope>NUCLEOTIDE SEQUENCE [LARGE SCALE GENOMIC DNA]</scope>
    <source>
        <strain evidence="3">ATCC 39867 / T7901</strain>
    </source>
</reference>
<proteinExistence type="predicted"/>
<protein>
    <recommendedName>
        <fullName evidence="4">Lipid A deacylase LpxR family protein</fullName>
    </recommendedName>
</protein>